<sequence length="337" mass="37182">MLDSNSVPDRGDPDRKRALNILAQRRYRQRKRDRMLALEGKVRAASTTSKAHGRTEVLSVSEKRSDSTPEENVETLRSDLSASQNIAPITPSPRDSAMDPASSAMPMSGWCAAAMPWAGDIDGGLGCSSWRQDDNAVDGSALVTFDTFLSPSDADLGQELHSLETLQFTFPDDALLDVPLLQVLKAGISIAQMLGCEHSMWDPNTLRVFDAGEIPGLILPPSLEPTEVQKRIPHHPLFDILPWPSIRSKLIYIFAQPPEARPPSARDPLAVLQMAYDIDDPVEGFRIAGADGFDGGNWEIGQAFFRNWWWALDRAVVEHSNALRAKRGADRLQFVSN</sequence>
<dbReference type="Proteomes" id="UP001172680">
    <property type="component" value="Unassembled WGS sequence"/>
</dbReference>
<gene>
    <name evidence="1" type="ORF">H2199_002355</name>
</gene>
<name>A0ACC2ZIN8_9PEZI</name>
<evidence type="ECO:0000313" key="1">
    <source>
        <dbReference type="EMBL" id="KAJ9647366.1"/>
    </source>
</evidence>
<protein>
    <submittedName>
        <fullName evidence="1">Uncharacterized protein</fullName>
    </submittedName>
</protein>
<accession>A0ACC2ZIN8</accession>
<evidence type="ECO:0000313" key="2">
    <source>
        <dbReference type="Proteomes" id="UP001172680"/>
    </source>
</evidence>
<comment type="caution">
    <text evidence="1">The sequence shown here is derived from an EMBL/GenBank/DDBJ whole genome shotgun (WGS) entry which is preliminary data.</text>
</comment>
<dbReference type="EMBL" id="JAPDRP010000005">
    <property type="protein sequence ID" value="KAJ9647366.1"/>
    <property type="molecule type" value="Genomic_DNA"/>
</dbReference>
<reference evidence="1" key="1">
    <citation type="submission" date="2022-10" db="EMBL/GenBank/DDBJ databases">
        <title>Culturing micro-colonial fungi from biological soil crusts in the Mojave desert and describing Neophaeococcomyces mojavensis, and introducing the new genera and species Taxawa tesnikishii.</title>
        <authorList>
            <person name="Kurbessoian T."/>
            <person name="Stajich J.E."/>
        </authorList>
    </citation>
    <scope>NUCLEOTIDE SEQUENCE</scope>
    <source>
        <strain evidence="1">JES_115</strain>
    </source>
</reference>
<proteinExistence type="predicted"/>
<organism evidence="1 2">
    <name type="scientific">Coniosporium tulheliwenetii</name>
    <dbReference type="NCBI Taxonomy" id="3383036"/>
    <lineage>
        <taxon>Eukaryota</taxon>
        <taxon>Fungi</taxon>
        <taxon>Dikarya</taxon>
        <taxon>Ascomycota</taxon>
        <taxon>Pezizomycotina</taxon>
        <taxon>Dothideomycetes</taxon>
        <taxon>Dothideomycetes incertae sedis</taxon>
        <taxon>Coniosporium</taxon>
    </lineage>
</organism>
<keyword evidence="2" id="KW-1185">Reference proteome</keyword>